<evidence type="ECO:0000256" key="1">
    <source>
        <dbReference type="SAM" id="MobiDB-lite"/>
    </source>
</evidence>
<dbReference type="PANTHER" id="PTHR43308">
    <property type="entry name" value="OUTER MEMBRANE PROTEIN ALPHA-RELATED"/>
    <property type="match status" value="1"/>
</dbReference>
<keyword evidence="2" id="KW-0732">Signal</keyword>
<evidence type="ECO:0000256" key="2">
    <source>
        <dbReference type="SAM" id="SignalP"/>
    </source>
</evidence>
<comment type="caution">
    <text evidence="4">The sequence shown here is derived from an EMBL/GenBank/DDBJ whole genome shotgun (WGS) entry which is preliminary data.</text>
</comment>
<feature type="domain" description="SLH" evidence="3">
    <location>
        <begin position="701"/>
        <end position="764"/>
    </location>
</feature>
<keyword evidence="5" id="KW-1185">Reference proteome</keyword>
<reference evidence="4 5" key="1">
    <citation type="submission" date="2017-08" db="EMBL/GenBank/DDBJ databases">
        <title>Substantial Increase in Enzyme Production by Combined Drug-Resistance Mutations in Paenibacillus agaridevorans.</title>
        <authorList>
            <person name="Tanaka Y."/>
            <person name="Funane K."/>
            <person name="Hosaka T."/>
            <person name="Shiwa Y."/>
            <person name="Fujita N."/>
            <person name="Miyazaki T."/>
            <person name="Yoshikawa H."/>
            <person name="Murakami K."/>
            <person name="Kasahara K."/>
            <person name="Inaoka T."/>
            <person name="Hiraga Y."/>
            <person name="Ochi K."/>
        </authorList>
    </citation>
    <scope>NUCLEOTIDE SEQUENCE [LARGE SCALE GENOMIC DNA]</scope>
    <source>
        <strain evidence="4 5">T-3040</strain>
    </source>
</reference>
<accession>A0A2R5F1R5</accession>
<feature type="chain" id="PRO_5015324442" description="SLH domain-containing protein" evidence="2">
    <location>
        <begin position="26"/>
        <end position="1351"/>
    </location>
</feature>
<dbReference type="InterPro" id="IPR051465">
    <property type="entry name" value="Cell_Envelope_Struct_Comp"/>
</dbReference>
<dbReference type="Proteomes" id="UP000245202">
    <property type="component" value="Unassembled WGS sequence"/>
</dbReference>
<dbReference type="Pfam" id="PF00395">
    <property type="entry name" value="SLH"/>
    <property type="match status" value="3"/>
</dbReference>
<dbReference type="InterPro" id="IPR036514">
    <property type="entry name" value="SGNH_hydro_sf"/>
</dbReference>
<dbReference type="Gene3D" id="3.40.50.1110">
    <property type="entry name" value="SGNH hydrolase"/>
    <property type="match status" value="1"/>
</dbReference>
<feature type="domain" description="SLH" evidence="3">
    <location>
        <begin position="637"/>
        <end position="697"/>
    </location>
</feature>
<dbReference type="RefSeq" id="WP_108994732.1">
    <property type="nucleotide sequence ID" value="NZ_BDQX01000291.1"/>
</dbReference>
<dbReference type="PANTHER" id="PTHR43308:SF5">
    <property type="entry name" value="S-LAYER PROTEIN _ PEPTIDOGLYCAN ENDO-BETA-N-ACETYLGLUCOSAMINIDASE"/>
    <property type="match status" value="1"/>
</dbReference>
<feature type="signal peptide" evidence="2">
    <location>
        <begin position="1"/>
        <end position="25"/>
    </location>
</feature>
<organism evidence="4 5">
    <name type="scientific">Paenibacillus agaridevorans</name>
    <dbReference type="NCBI Taxonomy" id="171404"/>
    <lineage>
        <taxon>Bacteria</taxon>
        <taxon>Bacillati</taxon>
        <taxon>Bacillota</taxon>
        <taxon>Bacilli</taxon>
        <taxon>Bacillales</taxon>
        <taxon>Paenibacillaceae</taxon>
        <taxon>Paenibacillus</taxon>
    </lineage>
</organism>
<dbReference type="InterPro" id="IPR013830">
    <property type="entry name" value="SGNH_hydro"/>
</dbReference>
<feature type="domain" description="SLH" evidence="3">
    <location>
        <begin position="573"/>
        <end position="636"/>
    </location>
</feature>
<dbReference type="CDD" id="cd00229">
    <property type="entry name" value="SGNH_hydrolase"/>
    <property type="match status" value="1"/>
</dbReference>
<gene>
    <name evidence="4" type="ORF">PAT3040_04901</name>
</gene>
<dbReference type="PROSITE" id="PS51272">
    <property type="entry name" value="SLH"/>
    <property type="match status" value="3"/>
</dbReference>
<evidence type="ECO:0000259" key="3">
    <source>
        <dbReference type="PROSITE" id="PS51272"/>
    </source>
</evidence>
<dbReference type="SUPFAM" id="SSF52266">
    <property type="entry name" value="SGNH hydrolase"/>
    <property type="match status" value="1"/>
</dbReference>
<dbReference type="InterPro" id="IPR025883">
    <property type="entry name" value="Cadherin-like_domain"/>
</dbReference>
<evidence type="ECO:0000313" key="4">
    <source>
        <dbReference type="EMBL" id="GBG10183.1"/>
    </source>
</evidence>
<protein>
    <recommendedName>
        <fullName evidence="3">SLH domain-containing protein</fullName>
    </recommendedName>
</protein>
<dbReference type="EMBL" id="BDQX01000291">
    <property type="protein sequence ID" value="GBG10183.1"/>
    <property type="molecule type" value="Genomic_DNA"/>
</dbReference>
<name>A0A2R5F1R5_9BACL</name>
<evidence type="ECO:0000313" key="5">
    <source>
        <dbReference type="Proteomes" id="UP000245202"/>
    </source>
</evidence>
<dbReference type="InterPro" id="IPR001119">
    <property type="entry name" value="SLH_dom"/>
</dbReference>
<sequence length="1351" mass="144868">MKRMIACAMALCLTVPLFPVSSAVAAPAESLWTKLDGGISNETYGRLPFVAEDTADGIRIAGAGNYDPTGHSAGVIWNQPVDVRDFSVELQLEKASFRAYTIRSINGNPVSLGEEEQVDEEYTSGWLRLAGGLLNEVEERAPYEAVNTEDGIQISGQGNYIHEGQAAGLVLKTPLERRNFSVGLQIDEIAGLRDNGVSNWFNVNLLHAPKYFSLGHPEQAKGLNLFIYPKSNTQIQVEVYRISDPRPGDDTYDYRTNIPGWVGIGGATLDVAWNEPMLIEYAVDDNGVGSLTLNDETIAYDVFLAKIEDSWFADGKAYFSTGAASSTDGNFAYTITEVNGKNVALLPQAVMDGIELSQGTLSAEFYPFVTDYTATVANTVEEIAITAEAESNEGLQLAINGEAATVGEPVTASLETGANRIEVEASKAGHESTTYVITVRREAPPSSNPGTGGGSPVLSSNVNLRGLTVQTSSGAAVSLSPAFAADKLSYTASTASAAVQIAAQPEHAGAKVSISGKDGAKSDALKVGSNSFDITVKAENGVTKSYGLLIERTKSKQQEEVKPGNGAPQPGGTSPVSFTDTKGHWAEQAIAEAVKRNIVQGYEDGSFRPDAVITRAQFAVLLARGLGLSGGGAAAASFRDVSASDWFADLLSAVLEAGLIQGLGDGRFAPGGSLTREQLATLLVRAYQYGQGKSGVTIASADIAADEANISQWALADVREALRLGLMVGRGDGRFVPNGTVTRAETVQALLRLFDKLDTGGGNSGEKPKETISDWSQLAGGILSSTNQRGTISMQNSKDGIQVKGTGNYDFAGNAAGAVLHTPVSIDKFETVIRLDKVAGWGKDGVDSWFNFNLLNTPRYFSLGDPSSTKGVTIFVRPQAPDRLGVEVFRLSEPQPGDEGDWVPGWKGIGGGTLDIPWNSELKVEYGVEQGNAYLRINGQLIDSDLSQIKKDWFSDGKAYFSIGAAVSTDAEAAYTIRSVNGVTAALKQEGDEEPAGETNGTTSWLQQALKPIWEGDTAFEETLLLVRDNGRIIDPKLLFKPLKVMTVTNGRGDVRYEEGKDWRLENGRLVVPAGSRMPVSEAADLYPTEYIEGQVFTRVSGGYMLYREGSYFHDRQIKVTYTHKEGEWKGPLPTYADGTLTRTIAKLREGEDLKLLLYGDSISEGQNASGLTGVAPYLPIWGKLVADELDRATDSKITFVNTAVGGKDAAWGQAEAETRAAVHKPDLAIIAFGMNDGTFNVTPQAFKAHIRAIMETIRAANPATEFLLVATTLPNPDTEFYKQQPNYKAVLDQLASEMGGTAVADMTGVHRELLKHKPFADTTGNHINHPNDYLIRLHAQYVLGMLIERS</sequence>
<feature type="compositionally biased region" description="Polar residues" evidence="1">
    <location>
        <begin position="571"/>
        <end position="580"/>
    </location>
</feature>
<dbReference type="Pfam" id="PF13472">
    <property type="entry name" value="Lipase_GDSL_2"/>
    <property type="match status" value="1"/>
</dbReference>
<feature type="region of interest" description="Disordered" evidence="1">
    <location>
        <begin position="554"/>
        <end position="580"/>
    </location>
</feature>
<dbReference type="Pfam" id="PF12733">
    <property type="entry name" value="Cadherin-like"/>
    <property type="match status" value="2"/>
</dbReference>
<proteinExistence type="predicted"/>